<name>A0A1L0C5C3_9GAMM</name>
<dbReference type="RefSeq" id="WP_075497686.1">
    <property type="nucleotide sequence ID" value="NZ_CAWRBC010000148.1"/>
</dbReference>
<protein>
    <submittedName>
        <fullName evidence="1">Uncharacterized protein</fullName>
    </submittedName>
</protein>
<gene>
    <name evidence="1" type="ORF">NVI5450_4226</name>
</gene>
<proteinExistence type="predicted"/>
<sequence length="248" mass="28524">MAIQKNKGRWKRSSLSKIKTKRENHPLNFQAKAIAAHHLISCDVAAKLSSTRKKQIVYKGYDINYPFNLVFLPMMDQSACHYEVPLHKSGHTDRKIEEFYSEKKGSTIDSDISELEANLHKETDKDKSTILQDDINMVSHLKGYHRVVGSMLAKVLKNLDCDDNKDDFVDTLDELSIEIAAEIGRFKLHLISRGRHMESNQKGCSYCRKANARHDHYSVLSNTKILPKDAIKRYCYTGVRLYTVQEHI</sequence>
<reference evidence="1 2" key="1">
    <citation type="submission" date="2016-11" db="EMBL/GenBank/DDBJ databases">
        <authorList>
            <person name="Jaros S."/>
            <person name="Januszkiewicz K."/>
            <person name="Wedrychowicz H."/>
        </authorList>
    </citation>
    <scope>NUCLEOTIDE SEQUENCE [LARGE SCALE GENOMIC DNA]</scope>
    <source>
        <strain evidence="1">NVI 5450</strain>
    </source>
</reference>
<dbReference type="InterPro" id="IPR032871">
    <property type="entry name" value="AHH_dom_containing"/>
</dbReference>
<accession>A0A1L0C5C3</accession>
<dbReference type="Proteomes" id="UP000183794">
    <property type="component" value="Unassembled WGS sequence"/>
</dbReference>
<dbReference type="AlphaFoldDB" id="A0A1L0C5C3"/>
<organism evidence="1 2">
    <name type="scientific">Moritella viscosa</name>
    <dbReference type="NCBI Taxonomy" id="80854"/>
    <lineage>
        <taxon>Bacteria</taxon>
        <taxon>Pseudomonadati</taxon>
        <taxon>Pseudomonadota</taxon>
        <taxon>Gammaproteobacteria</taxon>
        <taxon>Alteromonadales</taxon>
        <taxon>Moritellaceae</taxon>
        <taxon>Moritella</taxon>
    </lineage>
</organism>
<dbReference type="OrthoDB" id="7067252at2"/>
<dbReference type="Pfam" id="PF14412">
    <property type="entry name" value="AHH"/>
    <property type="match status" value="1"/>
</dbReference>
<evidence type="ECO:0000313" key="1">
    <source>
        <dbReference type="EMBL" id="SGZ15766.1"/>
    </source>
</evidence>
<dbReference type="EMBL" id="FPLD01000121">
    <property type="protein sequence ID" value="SGZ15766.1"/>
    <property type="molecule type" value="Genomic_DNA"/>
</dbReference>
<evidence type="ECO:0000313" key="2">
    <source>
        <dbReference type="Proteomes" id="UP000183794"/>
    </source>
</evidence>